<dbReference type="InterPro" id="IPR058240">
    <property type="entry name" value="rSAM_sf"/>
</dbReference>
<dbReference type="GO" id="GO:0003824">
    <property type="term" value="F:catalytic activity"/>
    <property type="evidence" value="ECO:0007669"/>
    <property type="project" value="InterPro"/>
</dbReference>
<dbReference type="GO" id="GO:0051539">
    <property type="term" value="F:4 iron, 4 sulfur cluster binding"/>
    <property type="evidence" value="ECO:0007669"/>
    <property type="project" value="UniProtKB-KW"/>
</dbReference>
<protein>
    <submittedName>
        <fullName evidence="9">Putative iron-sulfur cluster-binding domain contining protein</fullName>
    </submittedName>
</protein>
<dbReference type="Pfam" id="PF13186">
    <property type="entry name" value="SPASM"/>
    <property type="match status" value="1"/>
</dbReference>
<dbReference type="InterPro" id="IPR034391">
    <property type="entry name" value="AdoMet-like_SPASM_containing"/>
</dbReference>
<dbReference type="InterPro" id="IPR013785">
    <property type="entry name" value="Aldolase_TIM"/>
</dbReference>
<gene>
    <name evidence="10" type="ORF">MM415B00892_0013</name>
    <name evidence="9" type="ORF">TM448A02043_0011</name>
</gene>
<dbReference type="EMBL" id="MT144249">
    <property type="protein sequence ID" value="QJA51266.1"/>
    <property type="molecule type" value="Genomic_DNA"/>
</dbReference>
<keyword evidence="2" id="KW-0004">4Fe-4S</keyword>
<dbReference type="PANTHER" id="PTHR43787">
    <property type="entry name" value="FEMO COFACTOR BIOSYNTHESIS PROTEIN NIFB-RELATED"/>
    <property type="match status" value="1"/>
</dbReference>
<dbReference type="InterPro" id="IPR007197">
    <property type="entry name" value="rSAM"/>
</dbReference>
<dbReference type="InterPro" id="IPR023885">
    <property type="entry name" value="4Fe4S-binding_SPASM_dom"/>
</dbReference>
<feature type="domain" description="4Fe4S-binding SPASM" evidence="8">
    <location>
        <begin position="230"/>
        <end position="296"/>
    </location>
</feature>
<comment type="cofactor">
    <cofactor evidence="1">
        <name>[4Fe-4S] cluster</name>
        <dbReference type="ChEBI" id="CHEBI:49883"/>
    </cofactor>
</comment>
<accession>A0A6H1ZTL0</accession>
<dbReference type="Pfam" id="PF04055">
    <property type="entry name" value="Radical_SAM"/>
    <property type="match status" value="1"/>
</dbReference>
<dbReference type="EMBL" id="MT141453">
    <property type="protein sequence ID" value="QJA61787.1"/>
    <property type="molecule type" value="Genomic_DNA"/>
</dbReference>
<evidence type="ECO:0000256" key="2">
    <source>
        <dbReference type="ARBA" id="ARBA00022485"/>
    </source>
</evidence>
<dbReference type="SUPFAM" id="SSF102114">
    <property type="entry name" value="Radical SAM enzymes"/>
    <property type="match status" value="1"/>
</dbReference>
<keyword evidence="6" id="KW-0411">Iron-sulfur</keyword>
<dbReference type="Gene3D" id="3.20.20.70">
    <property type="entry name" value="Aldolase class I"/>
    <property type="match status" value="1"/>
</dbReference>
<evidence type="ECO:0000256" key="5">
    <source>
        <dbReference type="ARBA" id="ARBA00023004"/>
    </source>
</evidence>
<keyword evidence="4" id="KW-0479">Metal-binding</keyword>
<dbReference type="CDD" id="cd01335">
    <property type="entry name" value="Radical_SAM"/>
    <property type="match status" value="1"/>
</dbReference>
<evidence type="ECO:0000313" key="9">
    <source>
        <dbReference type="EMBL" id="QJA51266.1"/>
    </source>
</evidence>
<proteinExistence type="predicted"/>
<evidence type="ECO:0000256" key="3">
    <source>
        <dbReference type="ARBA" id="ARBA00022691"/>
    </source>
</evidence>
<evidence type="ECO:0000256" key="1">
    <source>
        <dbReference type="ARBA" id="ARBA00001966"/>
    </source>
</evidence>
<keyword evidence="3" id="KW-0949">S-adenosyl-L-methionine</keyword>
<evidence type="ECO:0000259" key="7">
    <source>
        <dbReference type="Pfam" id="PF04055"/>
    </source>
</evidence>
<evidence type="ECO:0000259" key="8">
    <source>
        <dbReference type="Pfam" id="PF13186"/>
    </source>
</evidence>
<organism evidence="9">
    <name type="scientific">viral metagenome</name>
    <dbReference type="NCBI Taxonomy" id="1070528"/>
    <lineage>
        <taxon>unclassified sequences</taxon>
        <taxon>metagenomes</taxon>
        <taxon>organismal metagenomes</taxon>
    </lineage>
</organism>
<evidence type="ECO:0000256" key="6">
    <source>
        <dbReference type="ARBA" id="ARBA00023014"/>
    </source>
</evidence>
<dbReference type="PANTHER" id="PTHR43787:SF3">
    <property type="entry name" value="ARYLSULFATASE REGULATORY PROTEIN"/>
    <property type="match status" value="1"/>
</dbReference>
<feature type="domain" description="Radical SAM core" evidence="7">
    <location>
        <begin position="34"/>
        <end position="142"/>
    </location>
</feature>
<keyword evidence="5" id="KW-0408">Iron</keyword>
<reference evidence="9" key="1">
    <citation type="submission" date="2020-03" db="EMBL/GenBank/DDBJ databases">
        <title>The deep terrestrial virosphere.</title>
        <authorList>
            <person name="Holmfeldt K."/>
            <person name="Nilsson E."/>
            <person name="Simone D."/>
            <person name="Lopez-Fernandez M."/>
            <person name="Wu X."/>
            <person name="de Brujin I."/>
            <person name="Lundin D."/>
            <person name="Andersson A."/>
            <person name="Bertilsson S."/>
            <person name="Dopson M."/>
        </authorList>
    </citation>
    <scope>NUCLEOTIDE SEQUENCE</scope>
    <source>
        <strain evidence="10">MM415B00892</strain>
        <strain evidence="9">TM448A02043</strain>
    </source>
</reference>
<name>A0A6H1ZTL0_9ZZZZ</name>
<dbReference type="GO" id="GO:0046872">
    <property type="term" value="F:metal ion binding"/>
    <property type="evidence" value="ECO:0007669"/>
    <property type="project" value="UniProtKB-KW"/>
</dbReference>
<dbReference type="SFLD" id="SFLDG01067">
    <property type="entry name" value="SPASM/twitch_domain_containing"/>
    <property type="match status" value="1"/>
</dbReference>
<dbReference type="AlphaFoldDB" id="A0A6H1ZTL0"/>
<evidence type="ECO:0000313" key="10">
    <source>
        <dbReference type="EMBL" id="QJA61787.1"/>
    </source>
</evidence>
<evidence type="ECO:0000256" key="4">
    <source>
        <dbReference type="ARBA" id="ARBA00022723"/>
    </source>
</evidence>
<sequence>MKAQFKSRLNLDNRVRLETVLPLRTPYLVYLDPSDLCNFKCSYCPTGNRELVDKYRKSQLMDYDLYRKIIDDLCTMPDPIRTLRLYKNGEPLMNPRFANMVEYAKNSGRFLKVDTTTNGSLLWPSQNVKLIEAGLDAIFISVPGDYGTKYVENVRNLYEMGRGLCQINVKIISTKDTTEDVKQKFLDDFGNISDQIFIENLAECWPEYEILEVNKTVGLFGQELKDIKVCSYIFYSLVINSNGTVSLCCQDWKHKLIIGDLKTEKFKDIWNGRKLKDYQMSHLEGLRWLIPVCGDCGQLLYGEPDNIDEFRKEILRRIQ</sequence>
<dbReference type="SFLD" id="SFLDS00029">
    <property type="entry name" value="Radical_SAM"/>
    <property type="match status" value="1"/>
</dbReference>
<dbReference type="SFLD" id="SFLDG01387">
    <property type="entry name" value="BtrN-like_SPASM_domain_contain"/>
    <property type="match status" value="1"/>
</dbReference>